<accession>A0A504UBD2</accession>
<keyword evidence="1" id="KW-0472">Membrane</keyword>
<keyword evidence="1" id="KW-0812">Transmembrane</keyword>
<proteinExistence type="predicted"/>
<evidence type="ECO:0000313" key="2">
    <source>
        <dbReference type="EMBL" id="TPP10897.1"/>
    </source>
</evidence>
<dbReference type="AlphaFoldDB" id="A0A504UBD2"/>
<evidence type="ECO:0000313" key="3">
    <source>
        <dbReference type="Proteomes" id="UP000316429"/>
    </source>
</evidence>
<protein>
    <submittedName>
        <fullName evidence="2">Uncharacterized protein</fullName>
    </submittedName>
</protein>
<dbReference type="RefSeq" id="WP_140827215.1">
    <property type="nucleotide sequence ID" value="NZ_VFYP01000001.1"/>
</dbReference>
<keyword evidence="1" id="KW-1133">Transmembrane helix</keyword>
<organism evidence="2 3">
    <name type="scientific">Rhizobium glycinendophyticum</name>
    <dbReference type="NCBI Taxonomy" id="2589807"/>
    <lineage>
        <taxon>Bacteria</taxon>
        <taxon>Pseudomonadati</taxon>
        <taxon>Pseudomonadota</taxon>
        <taxon>Alphaproteobacteria</taxon>
        <taxon>Hyphomicrobiales</taxon>
        <taxon>Rhizobiaceae</taxon>
        <taxon>Rhizobium/Agrobacterium group</taxon>
        <taxon>Rhizobium</taxon>
    </lineage>
</organism>
<comment type="caution">
    <text evidence="2">The sequence shown here is derived from an EMBL/GenBank/DDBJ whole genome shotgun (WGS) entry which is preliminary data.</text>
</comment>
<feature type="transmembrane region" description="Helical" evidence="1">
    <location>
        <begin position="59"/>
        <end position="81"/>
    </location>
</feature>
<dbReference type="EMBL" id="VFYP01000001">
    <property type="protein sequence ID" value="TPP10897.1"/>
    <property type="molecule type" value="Genomic_DNA"/>
</dbReference>
<dbReference type="Proteomes" id="UP000316429">
    <property type="component" value="Unassembled WGS sequence"/>
</dbReference>
<gene>
    <name evidence="2" type="ORF">FJQ55_08670</name>
</gene>
<feature type="transmembrane region" description="Helical" evidence="1">
    <location>
        <begin position="7"/>
        <end position="23"/>
    </location>
</feature>
<keyword evidence="3" id="KW-1185">Reference proteome</keyword>
<sequence>MHFNSFIVSLLLLPFIFLGFYGRDYLLETAAIGGVLLIGVIGLRLHIVRRERPGYGFMLAVEASVNAAFAYGAGWLAAAVVDMVA</sequence>
<feature type="transmembrane region" description="Helical" evidence="1">
    <location>
        <begin position="29"/>
        <end position="47"/>
    </location>
</feature>
<reference evidence="2 3" key="1">
    <citation type="submission" date="2019-06" db="EMBL/GenBank/DDBJ databases">
        <title>Rhizobium sp. CL12 isolated from roots of soybean.</title>
        <authorList>
            <person name="Wang C."/>
        </authorList>
    </citation>
    <scope>NUCLEOTIDE SEQUENCE [LARGE SCALE GENOMIC DNA]</scope>
    <source>
        <strain evidence="2 3">CL12</strain>
    </source>
</reference>
<evidence type="ECO:0000256" key="1">
    <source>
        <dbReference type="SAM" id="Phobius"/>
    </source>
</evidence>
<name>A0A504UBD2_9HYPH</name>